<dbReference type="AlphaFoldDB" id="A0A383DT03"/>
<protein>
    <submittedName>
        <fullName evidence="1">Uncharacterized protein</fullName>
    </submittedName>
</protein>
<feature type="non-terminal residue" evidence="1">
    <location>
        <position position="23"/>
    </location>
</feature>
<accession>A0A383DT03</accession>
<sequence length="23" mass="2510">MDRMIGSVPLMRRSCVGRSSAEA</sequence>
<evidence type="ECO:0000313" key="1">
    <source>
        <dbReference type="EMBL" id="SVE47370.1"/>
    </source>
</evidence>
<dbReference type="EMBL" id="UINC01219753">
    <property type="protein sequence ID" value="SVE47370.1"/>
    <property type="molecule type" value="Genomic_DNA"/>
</dbReference>
<reference evidence="1" key="1">
    <citation type="submission" date="2018-05" db="EMBL/GenBank/DDBJ databases">
        <authorList>
            <person name="Lanie J.A."/>
            <person name="Ng W.-L."/>
            <person name="Kazmierczak K.M."/>
            <person name="Andrzejewski T.M."/>
            <person name="Davidsen T.M."/>
            <person name="Wayne K.J."/>
            <person name="Tettelin H."/>
            <person name="Glass J.I."/>
            <person name="Rusch D."/>
            <person name="Podicherti R."/>
            <person name="Tsui H.-C.T."/>
            <person name="Winkler M.E."/>
        </authorList>
    </citation>
    <scope>NUCLEOTIDE SEQUENCE</scope>
</reference>
<name>A0A383DT03_9ZZZZ</name>
<organism evidence="1">
    <name type="scientific">marine metagenome</name>
    <dbReference type="NCBI Taxonomy" id="408172"/>
    <lineage>
        <taxon>unclassified sequences</taxon>
        <taxon>metagenomes</taxon>
        <taxon>ecological metagenomes</taxon>
    </lineage>
</organism>
<gene>
    <name evidence="1" type="ORF">METZ01_LOCUS500224</name>
</gene>
<proteinExistence type="predicted"/>